<accession>A0ABM4MW58</accession>
<protein>
    <submittedName>
        <fullName evidence="3">Uncharacterized protein</fullName>
    </submittedName>
</protein>
<dbReference type="GeneID" id="103550659"/>
<reference evidence="3" key="1">
    <citation type="submission" date="2025-08" db="UniProtKB">
        <authorList>
            <consortium name="RefSeq"/>
        </authorList>
    </citation>
    <scope>IDENTIFICATION</scope>
    <source>
        <tissue evidence="3">Blood</tissue>
    </source>
</reference>
<evidence type="ECO:0000313" key="2">
    <source>
        <dbReference type="Proteomes" id="UP001652662"/>
    </source>
</evidence>
<sequence length="204" mass="21823">MRREDHTPARSQRQRRGKEGDRQDALFRRAGQRAGRELGEEKEHRVCGKESSSPPGGTRVLGSPAAPPAERETSLNSGRPSVKAISIRGGPTFHLLVTREQRGTACSGGFFLTPGPARNAPAAAAGQAETWEAEAFQQLLGGGSAWERSPAMTAEFTTPPPAPQPFKKVVQRVHSGSNLEELLLDPASEATEKLLLSGLGKRAV</sequence>
<evidence type="ECO:0000256" key="1">
    <source>
        <dbReference type="SAM" id="MobiDB-lite"/>
    </source>
</evidence>
<name>A0ABM4MW58_EQUPR</name>
<gene>
    <name evidence="3" type="primary">LOC103550659</name>
</gene>
<dbReference type="Proteomes" id="UP001652662">
    <property type="component" value="Chromosome 30"/>
</dbReference>
<dbReference type="RefSeq" id="XP_070456931.1">
    <property type="nucleotide sequence ID" value="XM_070600830.1"/>
</dbReference>
<organism evidence="2 3">
    <name type="scientific">Equus przewalskii</name>
    <name type="common">Przewalski's horse</name>
    <name type="synonym">Equus caballus przewalskii</name>
    <dbReference type="NCBI Taxonomy" id="9798"/>
    <lineage>
        <taxon>Eukaryota</taxon>
        <taxon>Metazoa</taxon>
        <taxon>Chordata</taxon>
        <taxon>Craniata</taxon>
        <taxon>Vertebrata</taxon>
        <taxon>Euteleostomi</taxon>
        <taxon>Mammalia</taxon>
        <taxon>Eutheria</taxon>
        <taxon>Laurasiatheria</taxon>
        <taxon>Perissodactyla</taxon>
        <taxon>Equidae</taxon>
        <taxon>Equus</taxon>
    </lineage>
</organism>
<feature type="compositionally biased region" description="Basic and acidic residues" evidence="1">
    <location>
        <begin position="17"/>
        <end position="27"/>
    </location>
</feature>
<feature type="region of interest" description="Disordered" evidence="1">
    <location>
        <begin position="1"/>
        <end position="85"/>
    </location>
</feature>
<feature type="compositionally biased region" description="Basic and acidic residues" evidence="1">
    <location>
        <begin position="34"/>
        <end position="48"/>
    </location>
</feature>
<proteinExistence type="predicted"/>
<keyword evidence="2" id="KW-1185">Reference proteome</keyword>
<evidence type="ECO:0000313" key="3">
    <source>
        <dbReference type="RefSeq" id="XP_070456931.1"/>
    </source>
</evidence>